<gene>
    <name evidence="1" type="ORF">MUN33_01390</name>
</gene>
<name>A0A9X1WE67_9CORY</name>
<organism evidence="1 2">
    <name type="scientific">Corynebacterium kalidii</name>
    <dbReference type="NCBI Taxonomy" id="2931982"/>
    <lineage>
        <taxon>Bacteria</taxon>
        <taxon>Bacillati</taxon>
        <taxon>Actinomycetota</taxon>
        <taxon>Actinomycetes</taxon>
        <taxon>Mycobacteriales</taxon>
        <taxon>Corynebacteriaceae</taxon>
        <taxon>Corynebacterium</taxon>
    </lineage>
</organism>
<comment type="caution">
    <text evidence="1">The sequence shown here is derived from an EMBL/GenBank/DDBJ whole genome shotgun (WGS) entry which is preliminary data.</text>
</comment>
<dbReference type="Proteomes" id="UP001139207">
    <property type="component" value="Unassembled WGS sequence"/>
</dbReference>
<evidence type="ECO:0000313" key="2">
    <source>
        <dbReference type="Proteomes" id="UP001139207"/>
    </source>
</evidence>
<dbReference type="AlphaFoldDB" id="A0A9X1WE67"/>
<dbReference type="EMBL" id="JALIEA010000007">
    <property type="protein sequence ID" value="MCJ7857374.1"/>
    <property type="molecule type" value="Genomic_DNA"/>
</dbReference>
<keyword evidence="2" id="KW-1185">Reference proteome</keyword>
<protein>
    <submittedName>
        <fullName evidence="1">Uncharacterized protein</fullName>
    </submittedName>
</protein>
<evidence type="ECO:0000313" key="1">
    <source>
        <dbReference type="EMBL" id="MCJ7857374.1"/>
    </source>
</evidence>
<dbReference type="RefSeq" id="WP_244803126.1">
    <property type="nucleotide sequence ID" value="NZ_JALIEA010000007.1"/>
</dbReference>
<accession>A0A9X1WE67</accession>
<sequence length="280" mass="30378">MKRASGRPPTDQPDPRIVDAILPLLRMLRDESPVPASVLAGWTQTTKQAALVLHALDYLQMDPDTGITMTRLGSTAAHLFASADSVCVERLLAFTEHNGGRVSVAQAPRTGGFLDHSDHREVATLLEQTSSRLTRHRTELLRQLTTMSDAAFVDTLKRLVTRYVPGNVDRDAVTVVGVDGNTVDIVVERTDPATRRHFFRTVCPSGRPLIRTRDTQICARHARDLGCDDAYILTTGGFTPGAGADNSGGMGPAHLIDGRRLTSMLTFYDISPVHDPSGSG</sequence>
<proteinExistence type="predicted"/>
<reference evidence="1" key="1">
    <citation type="submission" date="2022-04" db="EMBL/GenBank/DDBJ databases">
        <title>Corynebacterium kalidii LD5P10.</title>
        <authorList>
            <person name="Sun J.Q."/>
        </authorList>
    </citation>
    <scope>NUCLEOTIDE SEQUENCE</scope>
    <source>
        <strain evidence="1">LD5P10</strain>
    </source>
</reference>